<evidence type="ECO:0000313" key="1">
    <source>
        <dbReference type="EMBL" id="PIO55275.1"/>
    </source>
</evidence>
<accession>A0A2G9TBG1</accession>
<evidence type="ECO:0008006" key="3">
    <source>
        <dbReference type="Google" id="ProtNLM"/>
    </source>
</evidence>
<gene>
    <name evidence="1" type="ORF">TELCIR_23339</name>
</gene>
<dbReference type="AlphaFoldDB" id="A0A2G9TBG1"/>
<dbReference type="OrthoDB" id="5862048at2759"/>
<reference evidence="1 2" key="1">
    <citation type="submission" date="2015-09" db="EMBL/GenBank/DDBJ databases">
        <title>Draft genome of the parasitic nematode Teladorsagia circumcincta isolate WARC Sus (inbred).</title>
        <authorList>
            <person name="Mitreva M."/>
        </authorList>
    </citation>
    <scope>NUCLEOTIDE SEQUENCE [LARGE SCALE GENOMIC DNA]</scope>
    <source>
        <strain evidence="1 2">S</strain>
    </source>
</reference>
<organism evidence="1 2">
    <name type="scientific">Teladorsagia circumcincta</name>
    <name type="common">Brown stomach worm</name>
    <name type="synonym">Ostertagia circumcincta</name>
    <dbReference type="NCBI Taxonomy" id="45464"/>
    <lineage>
        <taxon>Eukaryota</taxon>
        <taxon>Metazoa</taxon>
        <taxon>Ecdysozoa</taxon>
        <taxon>Nematoda</taxon>
        <taxon>Chromadorea</taxon>
        <taxon>Rhabditida</taxon>
        <taxon>Rhabditina</taxon>
        <taxon>Rhabditomorpha</taxon>
        <taxon>Strongyloidea</taxon>
        <taxon>Trichostrongylidae</taxon>
        <taxon>Teladorsagia</taxon>
    </lineage>
</organism>
<feature type="non-terminal residue" evidence="1">
    <location>
        <position position="1"/>
    </location>
</feature>
<name>A0A2G9TBG1_TELCI</name>
<sequence>TVKMNTECHAEIPARETPFRIGIRAYDMATPEGSFIMLDNIMYRASLCKVAIDLGDGFQSSPLVSAAAGKPIRSAADLDCKNFEACRWRGGAEKSKPWRTSSSSLPPELLFNMTGSYLEPEGRYALLYIEQDTKGPLDYLRSDPINCQSQTENTLLLR</sequence>
<protein>
    <recommendedName>
        <fullName evidence="3">MAM domain-containing protein</fullName>
    </recommendedName>
</protein>
<evidence type="ECO:0000313" key="2">
    <source>
        <dbReference type="Proteomes" id="UP000230423"/>
    </source>
</evidence>
<dbReference type="Proteomes" id="UP000230423">
    <property type="component" value="Unassembled WGS sequence"/>
</dbReference>
<keyword evidence="2" id="KW-1185">Reference proteome</keyword>
<proteinExistence type="predicted"/>
<dbReference type="EMBL" id="KZ387381">
    <property type="protein sequence ID" value="PIO55275.1"/>
    <property type="molecule type" value="Genomic_DNA"/>
</dbReference>